<dbReference type="GO" id="GO:0045087">
    <property type="term" value="P:innate immune response"/>
    <property type="evidence" value="ECO:0007669"/>
    <property type="project" value="UniProtKB-KW"/>
</dbReference>
<dbReference type="PANTHER" id="PTHR46051:SF1">
    <property type="entry name" value="INOSITOL POLYPHOSPHATE-RELATED PHOSPHATASE DOMAIN-CONTAINING PROTEIN"/>
    <property type="match status" value="1"/>
</dbReference>
<evidence type="ECO:0000256" key="3">
    <source>
        <dbReference type="ARBA" id="ARBA00022999"/>
    </source>
</evidence>
<dbReference type="OMA" id="IQAAMCL"/>
<feature type="domain" description="SH2" evidence="6">
    <location>
        <begin position="9"/>
        <end position="105"/>
    </location>
</feature>
<evidence type="ECO:0000256" key="5">
    <source>
        <dbReference type="PROSITE-ProRule" id="PRU00191"/>
    </source>
</evidence>
<evidence type="ECO:0000256" key="4">
    <source>
        <dbReference type="ARBA" id="ARBA00023130"/>
    </source>
</evidence>
<dbReference type="AlphaFoldDB" id="A0A401NSM5"/>
<dbReference type="PRINTS" id="PR00401">
    <property type="entry name" value="SH2DOMAIN"/>
</dbReference>
<keyword evidence="2" id="KW-0391">Immunity</keyword>
<comment type="caution">
    <text evidence="7">The sequence shown here is derived from an EMBL/GenBank/DDBJ whole genome shotgun (WGS) entry which is preliminary data.</text>
</comment>
<evidence type="ECO:0000313" key="8">
    <source>
        <dbReference type="Proteomes" id="UP000288216"/>
    </source>
</evidence>
<evidence type="ECO:0000256" key="1">
    <source>
        <dbReference type="ARBA" id="ARBA00022588"/>
    </source>
</evidence>
<organism evidence="7 8">
    <name type="scientific">Scyliorhinus torazame</name>
    <name type="common">Cloudy catshark</name>
    <name type="synonym">Catulus torazame</name>
    <dbReference type="NCBI Taxonomy" id="75743"/>
    <lineage>
        <taxon>Eukaryota</taxon>
        <taxon>Metazoa</taxon>
        <taxon>Chordata</taxon>
        <taxon>Craniata</taxon>
        <taxon>Vertebrata</taxon>
        <taxon>Chondrichthyes</taxon>
        <taxon>Elasmobranchii</taxon>
        <taxon>Galeomorphii</taxon>
        <taxon>Galeoidea</taxon>
        <taxon>Carcharhiniformes</taxon>
        <taxon>Scyliorhinidae</taxon>
        <taxon>Scyliorhinus</taxon>
    </lineage>
</organism>
<dbReference type="GO" id="GO:0009966">
    <property type="term" value="P:regulation of signal transduction"/>
    <property type="evidence" value="ECO:0007669"/>
    <property type="project" value="TreeGrafter"/>
</dbReference>
<dbReference type="STRING" id="75743.A0A401NSM5"/>
<gene>
    <name evidence="7" type="ORF">scyTo_0007453</name>
</gene>
<dbReference type="InterPro" id="IPR036860">
    <property type="entry name" value="SH2_dom_sf"/>
</dbReference>
<keyword evidence="3 5" id="KW-0727">SH2 domain</keyword>
<dbReference type="EMBL" id="BFAA01002702">
    <property type="protein sequence ID" value="GCB63876.1"/>
    <property type="molecule type" value="Genomic_DNA"/>
</dbReference>
<evidence type="ECO:0000259" key="6">
    <source>
        <dbReference type="PROSITE" id="PS50001"/>
    </source>
</evidence>
<dbReference type="SUPFAM" id="SSF55550">
    <property type="entry name" value="SH2 domain"/>
    <property type="match status" value="1"/>
</dbReference>
<dbReference type="OrthoDB" id="10053436at2759"/>
<dbReference type="SMART" id="SM00252">
    <property type="entry name" value="SH2"/>
    <property type="match status" value="1"/>
</dbReference>
<reference evidence="7 8" key="1">
    <citation type="journal article" date="2018" name="Nat. Ecol. Evol.">
        <title>Shark genomes provide insights into elasmobranch evolution and the origin of vertebrates.</title>
        <authorList>
            <person name="Hara Y"/>
            <person name="Yamaguchi K"/>
            <person name="Onimaru K"/>
            <person name="Kadota M"/>
            <person name="Koyanagi M"/>
            <person name="Keeley SD"/>
            <person name="Tatsumi K"/>
            <person name="Tanaka K"/>
            <person name="Motone F"/>
            <person name="Kageyama Y"/>
            <person name="Nozu R"/>
            <person name="Adachi N"/>
            <person name="Nishimura O"/>
            <person name="Nakagawa R"/>
            <person name="Tanegashima C"/>
            <person name="Kiyatake I"/>
            <person name="Matsumoto R"/>
            <person name="Murakumo K"/>
            <person name="Nishida K"/>
            <person name="Terakita A"/>
            <person name="Kuratani S"/>
            <person name="Sato K"/>
            <person name="Hyodo S Kuraku.S."/>
        </authorList>
    </citation>
    <scope>NUCLEOTIDE SEQUENCE [LARGE SCALE GENOMIC DNA]</scope>
</reference>
<dbReference type="Gene3D" id="3.30.505.10">
    <property type="entry name" value="SH2 domain"/>
    <property type="match status" value="1"/>
</dbReference>
<dbReference type="GO" id="GO:0002250">
    <property type="term" value="P:adaptive immune response"/>
    <property type="evidence" value="ECO:0007669"/>
    <property type="project" value="UniProtKB-KW"/>
</dbReference>
<protein>
    <recommendedName>
        <fullName evidence="6">SH2 domain-containing protein</fullName>
    </recommendedName>
</protein>
<dbReference type="InterPro" id="IPR000980">
    <property type="entry name" value="SH2"/>
</dbReference>
<proteinExistence type="predicted"/>
<dbReference type="PROSITE" id="PS50001">
    <property type="entry name" value="SH2"/>
    <property type="match status" value="1"/>
</dbReference>
<dbReference type="PANTHER" id="PTHR46051">
    <property type="entry name" value="SH2 DOMAIN-CONTAINING PROTEIN"/>
    <property type="match status" value="1"/>
</dbReference>
<keyword evidence="8" id="KW-1185">Reference proteome</keyword>
<name>A0A401NSM5_SCYTO</name>
<evidence type="ECO:0000256" key="2">
    <source>
        <dbReference type="ARBA" id="ARBA00022859"/>
    </source>
</evidence>
<dbReference type="Pfam" id="PF00017">
    <property type="entry name" value="SH2"/>
    <property type="match status" value="1"/>
</dbReference>
<dbReference type="Proteomes" id="UP000288216">
    <property type="component" value="Unassembled WGS sequence"/>
</dbReference>
<keyword evidence="1" id="KW-0399">Innate immunity</keyword>
<sequence length="133" mass="15322">MSDVTTLPYFHGNISKKTCEALFAANGKDGSYLVRESETIPHALCLSVYFQRIIYTYRIFKNHRGRFMVQTGFGVKEKFFKTLADLTAHYKKPGKGLVIQLICPLERSKTEEEDKDNDYEEVNDADYVEVLPE</sequence>
<accession>A0A401NSM5</accession>
<evidence type="ECO:0000313" key="7">
    <source>
        <dbReference type="EMBL" id="GCB63876.1"/>
    </source>
</evidence>
<dbReference type="GO" id="GO:0050776">
    <property type="term" value="P:regulation of immune response"/>
    <property type="evidence" value="ECO:0007669"/>
    <property type="project" value="TreeGrafter"/>
</dbReference>
<keyword evidence="4" id="KW-1064">Adaptive immunity</keyword>